<dbReference type="Proteomes" id="UP000019804">
    <property type="component" value="Unassembled WGS sequence"/>
</dbReference>
<dbReference type="RefSeq" id="XP_040643499.1">
    <property type="nucleotide sequence ID" value="XM_040780672.1"/>
</dbReference>
<accession>A0A017SSN1</accession>
<sequence length="56" mass="6107">MSSDVVATTIISISSGMPMASQKPLTCLWQSPWRIGDPLSDTIRPWATSCLEAKKL</sequence>
<dbReference type="GeneID" id="63695796"/>
<dbReference type="EMBL" id="KK088411">
    <property type="protein sequence ID" value="EYE99811.1"/>
    <property type="molecule type" value="Genomic_DNA"/>
</dbReference>
<evidence type="ECO:0000313" key="2">
    <source>
        <dbReference type="Proteomes" id="UP000019804"/>
    </source>
</evidence>
<proteinExistence type="predicted"/>
<reference evidence="2" key="1">
    <citation type="journal article" date="2014" name="Nat. Commun.">
        <title>Genomic adaptations of the halophilic Dead Sea filamentous fungus Eurotium rubrum.</title>
        <authorList>
            <person name="Kis-Papo T."/>
            <person name="Weig A.R."/>
            <person name="Riley R."/>
            <person name="Persoh D."/>
            <person name="Salamov A."/>
            <person name="Sun H."/>
            <person name="Lipzen A."/>
            <person name="Wasser S.P."/>
            <person name="Rambold G."/>
            <person name="Grigoriev I.V."/>
            <person name="Nevo E."/>
        </authorList>
    </citation>
    <scope>NUCLEOTIDE SEQUENCE [LARGE SCALE GENOMIC DNA]</scope>
    <source>
        <strain evidence="2">CBS 135680</strain>
    </source>
</reference>
<keyword evidence="2" id="KW-1185">Reference proteome</keyword>
<evidence type="ECO:0000313" key="1">
    <source>
        <dbReference type="EMBL" id="EYE99811.1"/>
    </source>
</evidence>
<gene>
    <name evidence="1" type="ORF">EURHEDRAFT_407811</name>
</gene>
<dbReference type="AlphaFoldDB" id="A0A017SSN1"/>
<name>A0A017SSN1_ASPRC</name>
<dbReference type="HOGENOM" id="CLU_3013818_0_0_1"/>
<organism evidence="1 2">
    <name type="scientific">Aspergillus ruber (strain CBS 135680)</name>
    <dbReference type="NCBI Taxonomy" id="1388766"/>
    <lineage>
        <taxon>Eukaryota</taxon>
        <taxon>Fungi</taxon>
        <taxon>Dikarya</taxon>
        <taxon>Ascomycota</taxon>
        <taxon>Pezizomycotina</taxon>
        <taxon>Eurotiomycetes</taxon>
        <taxon>Eurotiomycetidae</taxon>
        <taxon>Eurotiales</taxon>
        <taxon>Aspergillaceae</taxon>
        <taxon>Aspergillus</taxon>
        <taxon>Aspergillus subgen. Aspergillus</taxon>
    </lineage>
</organism>
<protein>
    <submittedName>
        <fullName evidence="1">Uncharacterized protein</fullName>
    </submittedName>
</protein>